<feature type="domain" description="Leucine-binding protein" evidence="4">
    <location>
        <begin position="34"/>
        <end position="369"/>
    </location>
</feature>
<gene>
    <name evidence="5" type="primary">livK-2_1</name>
    <name evidence="5" type="ORF">WPS_25410</name>
</gene>
<evidence type="ECO:0000259" key="4">
    <source>
        <dbReference type="Pfam" id="PF13458"/>
    </source>
</evidence>
<dbReference type="SUPFAM" id="SSF53822">
    <property type="entry name" value="Periplasmic binding protein-like I"/>
    <property type="match status" value="1"/>
</dbReference>
<feature type="chain" id="PRO_5042892472" evidence="3">
    <location>
        <begin position="22"/>
        <end position="389"/>
    </location>
</feature>
<dbReference type="Proteomes" id="UP001317532">
    <property type="component" value="Chromosome"/>
</dbReference>
<dbReference type="RefSeq" id="WP_317994869.1">
    <property type="nucleotide sequence ID" value="NZ_AP025523.1"/>
</dbReference>
<dbReference type="AlphaFoldDB" id="A0AAN1XXL1"/>
<evidence type="ECO:0000313" key="6">
    <source>
        <dbReference type="Proteomes" id="UP001317532"/>
    </source>
</evidence>
<dbReference type="CDD" id="cd06333">
    <property type="entry name" value="PBP1_ABC_RPA1789-like"/>
    <property type="match status" value="1"/>
</dbReference>
<accession>A0AAN1XXL1</accession>
<dbReference type="Pfam" id="PF13458">
    <property type="entry name" value="Peripla_BP_6"/>
    <property type="match status" value="1"/>
</dbReference>
<evidence type="ECO:0000256" key="3">
    <source>
        <dbReference type="SAM" id="SignalP"/>
    </source>
</evidence>
<reference evidence="5 6" key="1">
    <citation type="journal article" date="2022" name="ISME Commun">
        <title>Vulcanimicrobium alpinus gen. nov. sp. nov., the first cultivated representative of the candidate phylum 'Eremiobacterota', is a metabolically versatile aerobic anoxygenic phototroph.</title>
        <authorList>
            <person name="Yabe S."/>
            <person name="Muto K."/>
            <person name="Abe K."/>
            <person name="Yokota A."/>
            <person name="Staudigel H."/>
            <person name="Tebo B.M."/>
        </authorList>
    </citation>
    <scope>NUCLEOTIDE SEQUENCE [LARGE SCALE GENOMIC DNA]</scope>
    <source>
        <strain evidence="5 6">WC8-2</strain>
    </source>
</reference>
<dbReference type="EMBL" id="AP025523">
    <property type="protein sequence ID" value="BDE07265.1"/>
    <property type="molecule type" value="Genomic_DNA"/>
</dbReference>
<evidence type="ECO:0000256" key="2">
    <source>
        <dbReference type="ARBA" id="ARBA00022729"/>
    </source>
</evidence>
<dbReference type="InterPro" id="IPR028082">
    <property type="entry name" value="Peripla_BP_I"/>
</dbReference>
<name>A0AAN1XXL1_UNVUL</name>
<dbReference type="PANTHER" id="PTHR30483">
    <property type="entry name" value="LEUCINE-SPECIFIC-BINDING PROTEIN"/>
    <property type="match status" value="1"/>
</dbReference>
<dbReference type="PANTHER" id="PTHR30483:SF38">
    <property type="entry name" value="BLR7848 PROTEIN"/>
    <property type="match status" value="1"/>
</dbReference>
<protein>
    <submittedName>
        <fullName evidence="5">Branched-chain amino acid ABC transporter substrate-binding protein</fullName>
    </submittedName>
</protein>
<evidence type="ECO:0000313" key="5">
    <source>
        <dbReference type="EMBL" id="BDE07265.1"/>
    </source>
</evidence>
<keyword evidence="6" id="KW-1185">Reference proteome</keyword>
<dbReference type="KEGG" id="vab:WPS_25410"/>
<sequence>MVRIVVRFGMLALAALLIVPAAPPRLAGAAAEPYVIGATVSESGPGATLGRPEADSIQMAVDEINKAGGVQGHPLQVTVLDDESNATTAVNNTRKLLDQHVAAIIGSSLTQTSLAMVPLATQAKVPMVSLASSAQVIQPIADRQWIFKMPITDFHVAQSMQEYMRAKKMTKVAVIYRNDDYGKTGLSHFQDAGKRFGFEVVDAEAIDARASDATTQLTKIKAANPQAVVAWTTLPSANVIIKGYRELGISVPIFYSDGAATGVFPQQAGAALDGAFIASTKINVASYLPANDPQKKLLTHYISAFESGYPKDAPVSIFGGFGYDSVYVLKQALERAKSTDGEKLRQALEHTDYTGVTGTFRMSGGDHNGLSVFSLVLTRVAGGKFTIAK</sequence>
<dbReference type="InterPro" id="IPR028081">
    <property type="entry name" value="Leu-bd"/>
</dbReference>
<keyword evidence="2 3" id="KW-0732">Signal</keyword>
<dbReference type="Gene3D" id="3.40.50.2300">
    <property type="match status" value="2"/>
</dbReference>
<feature type="signal peptide" evidence="3">
    <location>
        <begin position="1"/>
        <end position="21"/>
    </location>
</feature>
<evidence type="ECO:0000256" key="1">
    <source>
        <dbReference type="ARBA" id="ARBA00010062"/>
    </source>
</evidence>
<organism evidence="5 6">
    <name type="scientific">Vulcanimicrobium alpinum</name>
    <dbReference type="NCBI Taxonomy" id="3016050"/>
    <lineage>
        <taxon>Bacteria</taxon>
        <taxon>Bacillati</taxon>
        <taxon>Vulcanimicrobiota</taxon>
        <taxon>Vulcanimicrobiia</taxon>
        <taxon>Vulcanimicrobiales</taxon>
        <taxon>Vulcanimicrobiaceae</taxon>
        <taxon>Vulcanimicrobium</taxon>
    </lineage>
</organism>
<dbReference type="InterPro" id="IPR051010">
    <property type="entry name" value="BCAA_transport"/>
</dbReference>
<proteinExistence type="inferred from homology"/>
<comment type="similarity">
    <text evidence="1">Belongs to the leucine-binding protein family.</text>
</comment>